<evidence type="ECO:0000256" key="3">
    <source>
        <dbReference type="ARBA" id="ARBA00022553"/>
    </source>
</evidence>
<evidence type="ECO:0000256" key="5">
    <source>
        <dbReference type="ARBA" id="ARBA00022777"/>
    </source>
</evidence>
<dbReference type="SMART" id="SM00388">
    <property type="entry name" value="HisKA"/>
    <property type="match status" value="1"/>
</dbReference>
<evidence type="ECO:0000259" key="8">
    <source>
        <dbReference type="PROSITE" id="PS50112"/>
    </source>
</evidence>
<dbReference type="Gene3D" id="3.30.450.20">
    <property type="entry name" value="PAS domain"/>
    <property type="match status" value="2"/>
</dbReference>
<evidence type="ECO:0000259" key="7">
    <source>
        <dbReference type="PROSITE" id="PS50109"/>
    </source>
</evidence>
<protein>
    <recommendedName>
        <fullName evidence="2">histidine kinase</fullName>
        <ecNumber evidence="2">2.7.13.3</ecNumber>
    </recommendedName>
</protein>
<dbReference type="PROSITE" id="PS50112">
    <property type="entry name" value="PAS"/>
    <property type="match status" value="2"/>
</dbReference>
<dbReference type="CDD" id="cd00082">
    <property type="entry name" value="HisKA"/>
    <property type="match status" value="1"/>
</dbReference>
<dbReference type="SUPFAM" id="SSF55874">
    <property type="entry name" value="ATPase domain of HSP90 chaperone/DNA topoisomerase II/histidine kinase"/>
    <property type="match status" value="1"/>
</dbReference>
<feature type="domain" description="PAS" evidence="8">
    <location>
        <begin position="154"/>
        <end position="227"/>
    </location>
</feature>
<evidence type="ECO:0000313" key="10">
    <source>
        <dbReference type="EMBL" id="TPE44303.1"/>
    </source>
</evidence>
<dbReference type="AlphaFoldDB" id="A0A501W316"/>
<dbReference type="CDD" id="cd00130">
    <property type="entry name" value="PAS"/>
    <property type="match status" value="2"/>
</dbReference>
<sequence>MSEENHILKDASELLSQNQDLYRLLVHGVRDYAIFLLSPSGYIQTWNPGAEKIKGYTAKEIIGKHFSIFYPEAAIQIKHPEMELAYAKLHGRFEEEGWRLKKDGSRFWANVVITAIFSSDNGQLIGYSKITRDLTDRKILEDRLSNTLEELRKSEERARLLTESVSDYAIFMLTPEGKVASWNHGAQKIKGYAAEEIIGKHFSVFYPEEANQRKYTEYEISRALQDGRFEDEGWRVRKDGTMFWANVVITPLYNPEGKLIGFSKITRDLSERRKNEELQRKNKELHKVNTDLDNFVYAASHDLKAPISNLEGLISLLKEDMGPEHAKHEEVMNRIDKSISRLNNIILDLTDVTRVQNEEVQVEEVKLNDLVQEVEGSLENLIFSRSATIEKDFSGFDRLCYSRKNLRSILFNLISNAIKYAAPDRKPLVRVKTEKQNNKYILSVSDNGLGISEKHQQKIFSMFRRVHTHVEGTGLGLYLVKRILENSDDHIVVESEEGKGSTFRLYFHQGQE</sequence>
<dbReference type="InterPro" id="IPR036097">
    <property type="entry name" value="HisK_dim/P_sf"/>
</dbReference>
<dbReference type="PROSITE" id="PS50113">
    <property type="entry name" value="PAC"/>
    <property type="match status" value="2"/>
</dbReference>
<dbReference type="EMBL" id="VFRQ01000004">
    <property type="protein sequence ID" value="TPE44303.1"/>
    <property type="molecule type" value="Genomic_DNA"/>
</dbReference>
<name>A0A501W316_9BACT</name>
<dbReference type="Gene3D" id="3.30.565.10">
    <property type="entry name" value="Histidine kinase-like ATPase, C-terminal domain"/>
    <property type="match status" value="1"/>
</dbReference>
<dbReference type="InterPro" id="IPR001610">
    <property type="entry name" value="PAC"/>
</dbReference>
<dbReference type="SUPFAM" id="SSF55785">
    <property type="entry name" value="PYP-like sensor domain (PAS domain)"/>
    <property type="match status" value="2"/>
</dbReference>
<dbReference type="OrthoDB" id="9766459at2"/>
<keyword evidence="11" id="KW-1185">Reference proteome</keyword>
<dbReference type="RefSeq" id="WP_140621195.1">
    <property type="nucleotide sequence ID" value="NZ_VFRQ01000004.1"/>
</dbReference>
<dbReference type="InterPro" id="IPR000014">
    <property type="entry name" value="PAS"/>
</dbReference>
<evidence type="ECO:0000256" key="2">
    <source>
        <dbReference type="ARBA" id="ARBA00012438"/>
    </source>
</evidence>
<dbReference type="SMART" id="SM00387">
    <property type="entry name" value="HATPase_c"/>
    <property type="match status" value="1"/>
</dbReference>
<feature type="domain" description="PAC" evidence="9">
    <location>
        <begin position="93"/>
        <end position="146"/>
    </location>
</feature>
<dbReference type="InterPro" id="IPR003594">
    <property type="entry name" value="HATPase_dom"/>
</dbReference>
<organism evidence="10 11">
    <name type="scientific">Pontibacter mangrovi</name>
    <dbReference type="NCBI Taxonomy" id="2589816"/>
    <lineage>
        <taxon>Bacteria</taxon>
        <taxon>Pseudomonadati</taxon>
        <taxon>Bacteroidota</taxon>
        <taxon>Cytophagia</taxon>
        <taxon>Cytophagales</taxon>
        <taxon>Hymenobacteraceae</taxon>
        <taxon>Pontibacter</taxon>
    </lineage>
</organism>
<dbReference type="Gene3D" id="1.10.287.130">
    <property type="match status" value="1"/>
</dbReference>
<dbReference type="PRINTS" id="PR00344">
    <property type="entry name" value="BCTRLSENSOR"/>
</dbReference>
<dbReference type="PANTHER" id="PTHR43304:SF1">
    <property type="entry name" value="PAC DOMAIN-CONTAINING PROTEIN"/>
    <property type="match status" value="1"/>
</dbReference>
<dbReference type="NCBIfam" id="TIGR00229">
    <property type="entry name" value="sensory_box"/>
    <property type="match status" value="2"/>
</dbReference>
<keyword evidence="5 10" id="KW-0418">Kinase</keyword>
<dbReference type="GO" id="GO:0000155">
    <property type="term" value="F:phosphorelay sensor kinase activity"/>
    <property type="evidence" value="ECO:0007669"/>
    <property type="project" value="InterPro"/>
</dbReference>
<reference evidence="10 11" key="1">
    <citation type="submission" date="2019-06" db="EMBL/GenBank/DDBJ databases">
        <title>A novel bacterium of genus Pontibacter, isolated from marine sediment.</title>
        <authorList>
            <person name="Huang H."/>
            <person name="Mo K."/>
            <person name="Hu Y."/>
        </authorList>
    </citation>
    <scope>NUCLEOTIDE SEQUENCE [LARGE SCALE GENOMIC DNA]</scope>
    <source>
        <strain evidence="10 11">HB172049</strain>
    </source>
</reference>
<dbReference type="Pfam" id="PF00512">
    <property type="entry name" value="HisKA"/>
    <property type="match status" value="1"/>
</dbReference>
<feature type="domain" description="PAS" evidence="8">
    <location>
        <begin position="18"/>
        <end position="72"/>
    </location>
</feature>
<evidence type="ECO:0000256" key="1">
    <source>
        <dbReference type="ARBA" id="ARBA00000085"/>
    </source>
</evidence>
<feature type="domain" description="PAC" evidence="9">
    <location>
        <begin position="229"/>
        <end position="281"/>
    </location>
</feature>
<accession>A0A501W316</accession>
<dbReference type="InterPro" id="IPR052162">
    <property type="entry name" value="Sensor_kinase/Photoreceptor"/>
</dbReference>
<dbReference type="Pfam" id="PF02518">
    <property type="entry name" value="HATPase_c"/>
    <property type="match status" value="1"/>
</dbReference>
<dbReference type="InterPro" id="IPR035965">
    <property type="entry name" value="PAS-like_dom_sf"/>
</dbReference>
<dbReference type="Proteomes" id="UP000316727">
    <property type="component" value="Unassembled WGS sequence"/>
</dbReference>
<dbReference type="PANTHER" id="PTHR43304">
    <property type="entry name" value="PHYTOCHROME-LIKE PROTEIN CPH1"/>
    <property type="match status" value="1"/>
</dbReference>
<comment type="catalytic activity">
    <reaction evidence="1">
        <text>ATP + protein L-histidine = ADP + protein N-phospho-L-histidine.</text>
        <dbReference type="EC" id="2.7.13.3"/>
    </reaction>
</comment>
<dbReference type="CDD" id="cd00075">
    <property type="entry name" value="HATPase"/>
    <property type="match status" value="1"/>
</dbReference>
<dbReference type="PROSITE" id="PS50109">
    <property type="entry name" value="HIS_KIN"/>
    <property type="match status" value="1"/>
</dbReference>
<evidence type="ECO:0000256" key="6">
    <source>
        <dbReference type="SAM" id="Coils"/>
    </source>
</evidence>
<dbReference type="Pfam" id="PF13426">
    <property type="entry name" value="PAS_9"/>
    <property type="match status" value="2"/>
</dbReference>
<dbReference type="InterPro" id="IPR004358">
    <property type="entry name" value="Sig_transdc_His_kin-like_C"/>
</dbReference>
<dbReference type="InterPro" id="IPR036890">
    <property type="entry name" value="HATPase_C_sf"/>
</dbReference>
<dbReference type="SMART" id="SM00091">
    <property type="entry name" value="PAS"/>
    <property type="match status" value="2"/>
</dbReference>
<proteinExistence type="predicted"/>
<dbReference type="SUPFAM" id="SSF47384">
    <property type="entry name" value="Homodimeric domain of signal transducing histidine kinase"/>
    <property type="match status" value="1"/>
</dbReference>
<feature type="coiled-coil region" evidence="6">
    <location>
        <begin position="137"/>
        <end position="164"/>
    </location>
</feature>
<feature type="domain" description="Histidine kinase" evidence="7">
    <location>
        <begin position="298"/>
        <end position="511"/>
    </location>
</feature>
<dbReference type="SMART" id="SM00086">
    <property type="entry name" value="PAC"/>
    <property type="match status" value="2"/>
</dbReference>
<gene>
    <name evidence="10" type="ORF">FJM65_09120</name>
</gene>
<dbReference type="EC" id="2.7.13.3" evidence="2"/>
<dbReference type="InterPro" id="IPR005467">
    <property type="entry name" value="His_kinase_dom"/>
</dbReference>
<keyword evidence="6" id="KW-0175">Coiled coil</keyword>
<dbReference type="InterPro" id="IPR000700">
    <property type="entry name" value="PAS-assoc_C"/>
</dbReference>
<keyword evidence="4" id="KW-0808">Transferase</keyword>
<keyword evidence="3" id="KW-0597">Phosphoprotein</keyword>
<comment type="caution">
    <text evidence="10">The sequence shown here is derived from an EMBL/GenBank/DDBJ whole genome shotgun (WGS) entry which is preliminary data.</text>
</comment>
<evidence type="ECO:0000259" key="9">
    <source>
        <dbReference type="PROSITE" id="PS50113"/>
    </source>
</evidence>
<dbReference type="InterPro" id="IPR003661">
    <property type="entry name" value="HisK_dim/P_dom"/>
</dbReference>
<evidence type="ECO:0000313" key="11">
    <source>
        <dbReference type="Proteomes" id="UP000316727"/>
    </source>
</evidence>
<evidence type="ECO:0000256" key="4">
    <source>
        <dbReference type="ARBA" id="ARBA00022679"/>
    </source>
</evidence>